<comment type="caution">
    <text evidence="1">The sequence shown here is derived from an EMBL/GenBank/DDBJ whole genome shotgun (WGS) entry which is preliminary data.</text>
</comment>
<name>A0ABU2CET6_9BURK</name>
<dbReference type="RefSeq" id="WP_310376726.1">
    <property type="nucleotide sequence ID" value="NZ_JAVDXT010000005.1"/>
</dbReference>
<keyword evidence="2" id="KW-1185">Reference proteome</keyword>
<organism evidence="1 2">
    <name type="scientific">Rhodoferax ferrireducens</name>
    <dbReference type="NCBI Taxonomy" id="192843"/>
    <lineage>
        <taxon>Bacteria</taxon>
        <taxon>Pseudomonadati</taxon>
        <taxon>Pseudomonadota</taxon>
        <taxon>Betaproteobacteria</taxon>
        <taxon>Burkholderiales</taxon>
        <taxon>Comamonadaceae</taxon>
        <taxon>Rhodoferax</taxon>
    </lineage>
</organism>
<dbReference type="PROSITE" id="PS51257">
    <property type="entry name" value="PROKAR_LIPOPROTEIN"/>
    <property type="match status" value="1"/>
</dbReference>
<protein>
    <recommendedName>
        <fullName evidence="3">Transmembrane protein</fullName>
    </recommendedName>
</protein>
<sequence>MRRTTLPYLYLVALATLAACSPSLNWRSVRSEAHALQMLLPCKPDKASREVRMAGTDLQLDMQGCDAAGATFAVSHVRLADARQAGATLAGWQAATLAHLHAADPQTQAFALPGSWSGVRWALAGQRADGSPVNAQAVWFAHADPAGIDLFHAVVYADKLDPAAAETFFTGLKFE</sequence>
<accession>A0ABU2CET6</accession>
<reference evidence="1 2" key="1">
    <citation type="submission" date="2023-07" db="EMBL/GenBank/DDBJ databases">
        <title>Sorghum-associated microbial communities from plants grown in Nebraska, USA.</title>
        <authorList>
            <person name="Schachtman D."/>
        </authorList>
    </citation>
    <scope>NUCLEOTIDE SEQUENCE [LARGE SCALE GENOMIC DNA]</scope>
    <source>
        <strain evidence="1 2">BE313</strain>
    </source>
</reference>
<dbReference type="EMBL" id="JAVDXT010000005">
    <property type="protein sequence ID" value="MDR7379861.1"/>
    <property type="molecule type" value="Genomic_DNA"/>
</dbReference>
<evidence type="ECO:0008006" key="3">
    <source>
        <dbReference type="Google" id="ProtNLM"/>
    </source>
</evidence>
<proteinExistence type="predicted"/>
<dbReference type="Proteomes" id="UP001180487">
    <property type="component" value="Unassembled WGS sequence"/>
</dbReference>
<evidence type="ECO:0000313" key="2">
    <source>
        <dbReference type="Proteomes" id="UP001180487"/>
    </source>
</evidence>
<evidence type="ECO:0000313" key="1">
    <source>
        <dbReference type="EMBL" id="MDR7379861.1"/>
    </source>
</evidence>
<gene>
    <name evidence="1" type="ORF">J2X19_004557</name>
</gene>